<accession>A0ACC2KST0</accession>
<evidence type="ECO:0000313" key="1">
    <source>
        <dbReference type="EMBL" id="KAJ8624100.1"/>
    </source>
</evidence>
<dbReference type="Proteomes" id="UP001234297">
    <property type="component" value="Chromosome 11"/>
</dbReference>
<comment type="caution">
    <text evidence="1">The sequence shown here is derived from an EMBL/GenBank/DDBJ whole genome shotgun (WGS) entry which is preliminary data.</text>
</comment>
<reference evidence="1 2" key="1">
    <citation type="journal article" date="2022" name="Hortic Res">
        <title>A haplotype resolved chromosomal level avocado genome allows analysis of novel avocado genes.</title>
        <authorList>
            <person name="Nath O."/>
            <person name="Fletcher S.J."/>
            <person name="Hayward A."/>
            <person name="Shaw L.M."/>
            <person name="Masouleh A.K."/>
            <person name="Furtado A."/>
            <person name="Henry R.J."/>
            <person name="Mitter N."/>
        </authorList>
    </citation>
    <scope>NUCLEOTIDE SEQUENCE [LARGE SCALE GENOMIC DNA]</scope>
    <source>
        <strain evidence="2">cv. Hass</strain>
    </source>
</reference>
<gene>
    <name evidence="1" type="ORF">MRB53_032630</name>
</gene>
<keyword evidence="2" id="KW-1185">Reference proteome</keyword>
<protein>
    <submittedName>
        <fullName evidence="1">Uncharacterized protein</fullName>
    </submittedName>
</protein>
<evidence type="ECO:0000313" key="2">
    <source>
        <dbReference type="Proteomes" id="UP001234297"/>
    </source>
</evidence>
<sequence length="317" mass="37059">MVDEEPKPLTYIPETVLKKRKSNEEWAIKKRERLEARRQSFKEDRKLIFKRAEQFIKEFRDKELDLVRMNRRTKLKRPLHINPEAKLLFVIRIGGTNDMHSKTRKILQLLRLRHIFNGVFVRANERTLDMLRKVQPYVTYGYPNLKSVKELVYKKGFGKVDKQKVPLTDNNIIEQALGKHNIICVEDIVYEVSTVGSHFKEVVDFLWPFRLNKPDGALQRKKQQFKDGGDSGNREDQINELINQNLLNEYGLSMRSTKDLKAAVAMNLEIEELKQAGLEKLANIVLVVEMEKPKLKQAELEKLASIVLGVQMKNPKR</sequence>
<dbReference type="EMBL" id="CM056819">
    <property type="protein sequence ID" value="KAJ8624100.1"/>
    <property type="molecule type" value="Genomic_DNA"/>
</dbReference>
<organism evidence="1 2">
    <name type="scientific">Persea americana</name>
    <name type="common">Avocado</name>
    <dbReference type="NCBI Taxonomy" id="3435"/>
    <lineage>
        <taxon>Eukaryota</taxon>
        <taxon>Viridiplantae</taxon>
        <taxon>Streptophyta</taxon>
        <taxon>Embryophyta</taxon>
        <taxon>Tracheophyta</taxon>
        <taxon>Spermatophyta</taxon>
        <taxon>Magnoliopsida</taxon>
        <taxon>Magnoliidae</taxon>
        <taxon>Laurales</taxon>
        <taxon>Lauraceae</taxon>
        <taxon>Persea</taxon>
    </lineage>
</organism>
<name>A0ACC2KST0_PERAE</name>
<proteinExistence type="predicted"/>